<dbReference type="Pfam" id="PF13920">
    <property type="entry name" value="zf-C3HC4_3"/>
    <property type="match status" value="1"/>
</dbReference>
<evidence type="ECO:0000256" key="3">
    <source>
        <dbReference type="ARBA" id="ARBA00022833"/>
    </source>
</evidence>
<dbReference type="InterPro" id="IPR013083">
    <property type="entry name" value="Znf_RING/FYVE/PHD"/>
</dbReference>
<evidence type="ECO:0000313" key="6">
    <source>
        <dbReference type="Proteomes" id="UP000002630"/>
    </source>
</evidence>
<gene>
    <name evidence="5" type="ORF">Esi_0471_0004</name>
</gene>
<dbReference type="GO" id="GO:0016567">
    <property type="term" value="P:protein ubiquitination"/>
    <property type="evidence" value="ECO:0007669"/>
    <property type="project" value="TreeGrafter"/>
</dbReference>
<sequence length="337" mass="36114">MSTLASQSVSLHATPVGGRERPQGSYVSAETLTNEANFSGETQQWHVIGSAGATARETDDPSSRSLCALPFACPLTVTAKQGGMVKIISPVEGWVPVADDVGYVLLAKGDGSAGARWRYRVVCRDGAFVRHGIELTSPFLFNLPWHSVVEVLERRINDAGLPRLKIAEGWISEVLNPLSGQRGPVVEIVKLLQPLQYRVVLPDGAVVRRTVELASSQVKTIAAGELVQVSAKKFSDLGNRCVQRLKLADGGAAAVEGDTNDDDDQKADLFKIKHSDSLGEDDNCVVCLSGPRTATIVHGEIGHIACCLECARILKARGDACPVCRAPIDSVVQHFWA</sequence>
<evidence type="ECO:0000256" key="4">
    <source>
        <dbReference type="SAM" id="MobiDB-lite"/>
    </source>
</evidence>
<evidence type="ECO:0000256" key="2">
    <source>
        <dbReference type="ARBA" id="ARBA00022771"/>
    </source>
</evidence>
<dbReference type="SUPFAM" id="SSF57850">
    <property type="entry name" value="RING/U-box"/>
    <property type="match status" value="1"/>
</dbReference>
<dbReference type="OrthoDB" id="1711136at2759"/>
<dbReference type="GO" id="GO:0061630">
    <property type="term" value="F:ubiquitin protein ligase activity"/>
    <property type="evidence" value="ECO:0007669"/>
    <property type="project" value="TreeGrafter"/>
</dbReference>
<name>D7G2D9_ECTSI</name>
<feature type="compositionally biased region" description="Polar residues" evidence="4">
    <location>
        <begin position="1"/>
        <end position="11"/>
    </location>
</feature>
<dbReference type="EMBL" id="FN649760">
    <property type="protein sequence ID" value="CBJ33373.1"/>
    <property type="molecule type" value="Genomic_DNA"/>
</dbReference>
<evidence type="ECO:0000313" key="5">
    <source>
        <dbReference type="EMBL" id="CBJ33373.1"/>
    </source>
</evidence>
<dbReference type="GO" id="GO:0010468">
    <property type="term" value="P:regulation of gene expression"/>
    <property type="evidence" value="ECO:0007669"/>
    <property type="project" value="TreeGrafter"/>
</dbReference>
<dbReference type="CDD" id="cd16646">
    <property type="entry name" value="mRING-HC-C2H2C4_MDM2-like"/>
    <property type="match status" value="1"/>
</dbReference>
<accession>D7G2D9</accession>
<dbReference type="PANTHER" id="PTHR46858:SF5">
    <property type="entry name" value="E3 UBIQUITIN-PROTEIN LIGASE APD1-RELATED"/>
    <property type="match status" value="1"/>
</dbReference>
<dbReference type="Proteomes" id="UP000002630">
    <property type="component" value="Unassembled WGS sequence"/>
</dbReference>
<keyword evidence="6" id="KW-1185">Reference proteome</keyword>
<dbReference type="Gene3D" id="3.30.40.10">
    <property type="entry name" value="Zinc/RING finger domain, C3HC4 (zinc finger)"/>
    <property type="match status" value="1"/>
</dbReference>
<protein>
    <recommendedName>
        <fullName evidence="7">RING-type domain-containing protein</fullName>
    </recommendedName>
</protein>
<keyword evidence="2" id="KW-0863">Zinc-finger</keyword>
<evidence type="ECO:0008006" key="7">
    <source>
        <dbReference type="Google" id="ProtNLM"/>
    </source>
</evidence>
<dbReference type="AlphaFoldDB" id="D7G2D9"/>
<keyword evidence="1" id="KW-0479">Metal-binding</keyword>
<proteinExistence type="predicted"/>
<dbReference type="InParanoid" id="D7G2D9"/>
<keyword evidence="3" id="KW-0862">Zinc</keyword>
<organism evidence="5 6">
    <name type="scientific">Ectocarpus siliculosus</name>
    <name type="common">Brown alga</name>
    <name type="synonym">Conferva siliculosa</name>
    <dbReference type="NCBI Taxonomy" id="2880"/>
    <lineage>
        <taxon>Eukaryota</taxon>
        <taxon>Sar</taxon>
        <taxon>Stramenopiles</taxon>
        <taxon>Ochrophyta</taxon>
        <taxon>PX clade</taxon>
        <taxon>Phaeophyceae</taxon>
        <taxon>Ectocarpales</taxon>
        <taxon>Ectocarpaceae</taxon>
        <taxon>Ectocarpus</taxon>
    </lineage>
</organism>
<dbReference type="GO" id="GO:0008270">
    <property type="term" value="F:zinc ion binding"/>
    <property type="evidence" value="ECO:0007669"/>
    <property type="project" value="UniProtKB-KW"/>
</dbReference>
<reference evidence="5 6" key="1">
    <citation type="journal article" date="2010" name="Nature">
        <title>The Ectocarpus genome and the independent evolution of multicellularity in brown algae.</title>
        <authorList>
            <person name="Cock J.M."/>
            <person name="Sterck L."/>
            <person name="Rouze P."/>
            <person name="Scornet D."/>
            <person name="Allen A.E."/>
            <person name="Amoutzias G."/>
            <person name="Anthouard V."/>
            <person name="Artiguenave F."/>
            <person name="Aury J.M."/>
            <person name="Badger J.H."/>
            <person name="Beszteri B."/>
            <person name="Billiau K."/>
            <person name="Bonnet E."/>
            <person name="Bothwell J.H."/>
            <person name="Bowler C."/>
            <person name="Boyen C."/>
            <person name="Brownlee C."/>
            <person name="Carrano C.J."/>
            <person name="Charrier B."/>
            <person name="Cho G.Y."/>
            <person name="Coelho S.M."/>
            <person name="Collen J."/>
            <person name="Corre E."/>
            <person name="Da Silva C."/>
            <person name="Delage L."/>
            <person name="Delaroque N."/>
            <person name="Dittami S.M."/>
            <person name="Doulbeau S."/>
            <person name="Elias M."/>
            <person name="Farnham G."/>
            <person name="Gachon C.M."/>
            <person name="Gschloessl B."/>
            <person name="Heesch S."/>
            <person name="Jabbari K."/>
            <person name="Jubin C."/>
            <person name="Kawai H."/>
            <person name="Kimura K."/>
            <person name="Kloareg B."/>
            <person name="Kupper F.C."/>
            <person name="Lang D."/>
            <person name="Le Bail A."/>
            <person name="Leblanc C."/>
            <person name="Lerouge P."/>
            <person name="Lohr M."/>
            <person name="Lopez P.J."/>
            <person name="Martens C."/>
            <person name="Maumus F."/>
            <person name="Michel G."/>
            <person name="Miranda-Saavedra D."/>
            <person name="Morales J."/>
            <person name="Moreau H."/>
            <person name="Motomura T."/>
            <person name="Nagasato C."/>
            <person name="Napoli C.A."/>
            <person name="Nelson D.R."/>
            <person name="Nyvall-Collen P."/>
            <person name="Peters A.F."/>
            <person name="Pommier C."/>
            <person name="Potin P."/>
            <person name="Poulain J."/>
            <person name="Quesneville H."/>
            <person name="Read B."/>
            <person name="Rensing S.A."/>
            <person name="Ritter A."/>
            <person name="Rousvoal S."/>
            <person name="Samanta M."/>
            <person name="Samson G."/>
            <person name="Schroeder D.C."/>
            <person name="Segurens B."/>
            <person name="Strittmatter M."/>
            <person name="Tonon T."/>
            <person name="Tregear J.W."/>
            <person name="Valentin K."/>
            <person name="von Dassow P."/>
            <person name="Yamagishi T."/>
            <person name="Van de Peer Y."/>
            <person name="Wincker P."/>
        </authorList>
    </citation>
    <scope>NUCLEOTIDE SEQUENCE [LARGE SCALE GENOMIC DNA]</scope>
    <source>
        <strain evidence="6">Ec32 / CCAP1310/4</strain>
    </source>
</reference>
<feature type="region of interest" description="Disordered" evidence="4">
    <location>
        <begin position="1"/>
        <end position="23"/>
    </location>
</feature>
<dbReference type="PANTHER" id="PTHR46858">
    <property type="entry name" value="OS05G0521000 PROTEIN"/>
    <property type="match status" value="1"/>
</dbReference>
<evidence type="ECO:0000256" key="1">
    <source>
        <dbReference type="ARBA" id="ARBA00022723"/>
    </source>
</evidence>